<reference evidence="2 3" key="1">
    <citation type="submission" date="2023-02" db="EMBL/GenBank/DDBJ databases">
        <title>LHISI_Scaffold_Assembly.</title>
        <authorList>
            <person name="Stuart O.P."/>
            <person name="Cleave R."/>
            <person name="Magrath M.J.L."/>
            <person name="Mikheyev A.S."/>
        </authorList>
    </citation>
    <scope>NUCLEOTIDE SEQUENCE [LARGE SCALE GENOMIC DNA]</scope>
    <source>
        <strain evidence="2">Daus_M_001</strain>
        <tissue evidence="2">Leg muscle</tissue>
    </source>
</reference>
<feature type="region of interest" description="Disordered" evidence="1">
    <location>
        <begin position="34"/>
        <end position="92"/>
    </location>
</feature>
<accession>A0ABQ9HUW6</accession>
<organism evidence="2 3">
    <name type="scientific">Dryococelus australis</name>
    <dbReference type="NCBI Taxonomy" id="614101"/>
    <lineage>
        <taxon>Eukaryota</taxon>
        <taxon>Metazoa</taxon>
        <taxon>Ecdysozoa</taxon>
        <taxon>Arthropoda</taxon>
        <taxon>Hexapoda</taxon>
        <taxon>Insecta</taxon>
        <taxon>Pterygota</taxon>
        <taxon>Neoptera</taxon>
        <taxon>Polyneoptera</taxon>
        <taxon>Phasmatodea</taxon>
        <taxon>Verophasmatodea</taxon>
        <taxon>Anareolatae</taxon>
        <taxon>Phasmatidae</taxon>
        <taxon>Eurycanthinae</taxon>
        <taxon>Dryococelus</taxon>
    </lineage>
</organism>
<protein>
    <submittedName>
        <fullName evidence="2">Uncharacterized protein</fullName>
    </submittedName>
</protein>
<dbReference type="EMBL" id="JARBHB010000003">
    <property type="protein sequence ID" value="KAJ8888183.1"/>
    <property type="molecule type" value="Genomic_DNA"/>
</dbReference>
<gene>
    <name evidence="2" type="ORF">PR048_007670</name>
</gene>
<proteinExistence type="predicted"/>
<feature type="compositionally biased region" description="Polar residues" evidence="1">
    <location>
        <begin position="126"/>
        <end position="138"/>
    </location>
</feature>
<evidence type="ECO:0000313" key="2">
    <source>
        <dbReference type="EMBL" id="KAJ8888183.1"/>
    </source>
</evidence>
<dbReference type="Proteomes" id="UP001159363">
    <property type="component" value="Chromosome 3"/>
</dbReference>
<keyword evidence="3" id="KW-1185">Reference proteome</keyword>
<evidence type="ECO:0000256" key="1">
    <source>
        <dbReference type="SAM" id="MobiDB-lite"/>
    </source>
</evidence>
<evidence type="ECO:0000313" key="3">
    <source>
        <dbReference type="Proteomes" id="UP001159363"/>
    </source>
</evidence>
<feature type="compositionally biased region" description="Basic residues" evidence="1">
    <location>
        <begin position="74"/>
        <end position="91"/>
    </location>
</feature>
<sequence length="138" mass="15538">MAIYDTPLLFQLPQLPKIFPYNRKIFQDADIAPSFVRDRPDPDLAPSCSHDKPAESPGTPTQLRPDSSLMLGKFSRKVTPRKRIGGRKTRKSAILAGTPEKTALEEEYEKRGKQGLIKGKKEMSKNEQACQSHAQKFL</sequence>
<feature type="region of interest" description="Disordered" evidence="1">
    <location>
        <begin position="115"/>
        <end position="138"/>
    </location>
</feature>
<name>A0ABQ9HUW6_9NEOP</name>
<comment type="caution">
    <text evidence="2">The sequence shown here is derived from an EMBL/GenBank/DDBJ whole genome shotgun (WGS) entry which is preliminary data.</text>
</comment>